<evidence type="ECO:0000313" key="3">
    <source>
        <dbReference type="Proteomes" id="UP000004295"/>
    </source>
</evidence>
<organism evidence="2 3">
    <name type="scientific">Porphyromonas endodontalis (strain ATCC 35406 / DSM 24491 / JCM 8526 / CCUG 16442 / BCRC 14492 / NCTC 13058 / HG 370)</name>
    <name type="common">Bacteroides endodontalis</name>
    <dbReference type="NCBI Taxonomy" id="553175"/>
    <lineage>
        <taxon>Bacteria</taxon>
        <taxon>Pseudomonadati</taxon>
        <taxon>Bacteroidota</taxon>
        <taxon>Bacteroidia</taxon>
        <taxon>Bacteroidales</taxon>
        <taxon>Porphyromonadaceae</taxon>
        <taxon>Porphyromonas</taxon>
    </lineage>
</organism>
<protein>
    <submittedName>
        <fullName evidence="2">Ser/Thr phosphatase family protein</fullName>
    </submittedName>
</protein>
<dbReference type="PANTHER" id="PTHR34990:SF1">
    <property type="entry name" value="UDP-2,3-DIACYLGLUCOSAMINE HYDROLASE"/>
    <property type="match status" value="1"/>
</dbReference>
<dbReference type="RefSeq" id="WP_004332209.1">
    <property type="nucleotide sequence ID" value="NZ_ACNN01000005.1"/>
</dbReference>
<dbReference type="GO" id="GO:0008758">
    <property type="term" value="F:UDP-2,3-diacylglucosamine hydrolase activity"/>
    <property type="evidence" value="ECO:0007669"/>
    <property type="project" value="TreeGrafter"/>
</dbReference>
<name>C3J7P3_POREA</name>
<dbReference type="Proteomes" id="UP000004295">
    <property type="component" value="Unassembled WGS sequence"/>
</dbReference>
<comment type="caution">
    <text evidence="2">The sequence shown here is derived from an EMBL/GenBank/DDBJ whole genome shotgun (WGS) entry which is preliminary data.</text>
</comment>
<dbReference type="CDD" id="cd07398">
    <property type="entry name" value="MPP_YbbF-LpxH"/>
    <property type="match status" value="1"/>
</dbReference>
<keyword evidence="3" id="KW-1185">Reference proteome</keyword>
<dbReference type="GO" id="GO:0009245">
    <property type="term" value="P:lipid A biosynthetic process"/>
    <property type="evidence" value="ECO:0007669"/>
    <property type="project" value="TreeGrafter"/>
</dbReference>
<dbReference type="eggNOG" id="COG2908">
    <property type="taxonomic scope" value="Bacteria"/>
</dbReference>
<dbReference type="AlphaFoldDB" id="C3J7P3"/>
<dbReference type="GeneID" id="93365458"/>
<dbReference type="STRING" id="553175.POREN0001_1132"/>
<sequence>MIYFTSDAHLGSHYHPDASAVERRLVAWLDAIAPDAEAIYFLGDMFDYWFEYRHVVPKGYVRFLGKVAELADKGVEIYFFQGNHDVWMRDYFEKELGAHVVDHAMEVQLGGATFRLSHGDEEYRKERWVNDAMYRLFRARWAQRLYAAVHPRWTVGLALGLSERSRRKGLQKQSATYGGDNPYFHLEDEWLVRWVKARREQFSHVQYFLFGHRHLLVDLMLGEGQRLLILGDWLHYNSYAVWNGRELSLETFELSDLPMNG</sequence>
<dbReference type="InterPro" id="IPR029052">
    <property type="entry name" value="Metallo-depent_PP-like"/>
</dbReference>
<reference evidence="2 3" key="1">
    <citation type="submission" date="2009-04" db="EMBL/GenBank/DDBJ databases">
        <authorList>
            <person name="Sebastian Y."/>
            <person name="Madupu R."/>
            <person name="Durkin A.S."/>
            <person name="Torralba M."/>
            <person name="Methe B."/>
            <person name="Sutton G.G."/>
            <person name="Strausberg R.L."/>
            <person name="Nelson K.E."/>
        </authorList>
    </citation>
    <scope>NUCLEOTIDE SEQUENCE [LARGE SCALE GENOMIC DNA]</scope>
    <source>
        <strain evidence="3">ATCC 35406 / BCRC 14492 / JCM 8526 / NCTC 13058 / HG 370</strain>
    </source>
</reference>
<dbReference type="GO" id="GO:0016020">
    <property type="term" value="C:membrane"/>
    <property type="evidence" value="ECO:0007669"/>
    <property type="project" value="GOC"/>
</dbReference>
<accession>C3J7P3</accession>
<gene>
    <name evidence="2" type="ORF">POREN0001_1132</name>
</gene>
<evidence type="ECO:0000313" key="2">
    <source>
        <dbReference type="EMBL" id="EEN83742.1"/>
    </source>
</evidence>
<proteinExistence type="predicted"/>
<evidence type="ECO:0000256" key="1">
    <source>
        <dbReference type="ARBA" id="ARBA00022801"/>
    </source>
</evidence>
<dbReference type="EMBL" id="ACNN01000005">
    <property type="protein sequence ID" value="EEN83742.1"/>
    <property type="molecule type" value="Genomic_DNA"/>
</dbReference>
<dbReference type="PANTHER" id="PTHR34990">
    <property type="entry name" value="UDP-2,3-DIACYLGLUCOSAMINE HYDROLASE-RELATED"/>
    <property type="match status" value="1"/>
</dbReference>
<dbReference type="InterPro" id="IPR043461">
    <property type="entry name" value="LpxH-like"/>
</dbReference>
<dbReference type="SUPFAM" id="SSF56300">
    <property type="entry name" value="Metallo-dependent phosphatases"/>
    <property type="match status" value="1"/>
</dbReference>
<dbReference type="Gene3D" id="3.60.21.10">
    <property type="match status" value="1"/>
</dbReference>
<keyword evidence="1" id="KW-0378">Hydrolase</keyword>